<keyword evidence="3" id="KW-1185">Reference proteome</keyword>
<feature type="region of interest" description="Disordered" evidence="1">
    <location>
        <begin position="163"/>
        <end position="313"/>
    </location>
</feature>
<dbReference type="Proteomes" id="UP000799764">
    <property type="component" value="Unassembled WGS sequence"/>
</dbReference>
<evidence type="ECO:0000256" key="1">
    <source>
        <dbReference type="SAM" id="MobiDB-lite"/>
    </source>
</evidence>
<organism evidence="2 3">
    <name type="scientific">Karstenula rhodostoma CBS 690.94</name>
    <dbReference type="NCBI Taxonomy" id="1392251"/>
    <lineage>
        <taxon>Eukaryota</taxon>
        <taxon>Fungi</taxon>
        <taxon>Dikarya</taxon>
        <taxon>Ascomycota</taxon>
        <taxon>Pezizomycotina</taxon>
        <taxon>Dothideomycetes</taxon>
        <taxon>Pleosporomycetidae</taxon>
        <taxon>Pleosporales</taxon>
        <taxon>Massarineae</taxon>
        <taxon>Didymosphaeriaceae</taxon>
        <taxon>Karstenula</taxon>
    </lineage>
</organism>
<gene>
    <name evidence="2" type="ORF">P171DRAFT_411275</name>
</gene>
<proteinExistence type="predicted"/>
<sequence>MTGFVKNMIWNSVSGFVEEGKRTVGGYAGDALIKAGDLVEGGGRTVGNGIEKKATGLGTTIGGHPPKAPAAKALPSTARRPAAHRSSSLPANTKPKAPVGSSVPLGAKKTPAGKAAGAAAVKRAGGAASGAKSVVGGAAPGAKNIVGGAASNARNTVGGAASTAKNTVGGATSTAKNTAGGAALPKFTPKPFNASKPYSPPTPKGNANAASTSSLPKAFPTGGAGGAANQLPKPYGGAGNKTPVRPGQNKPFSAAKANVPGGGGGGADVGGAVKPYPGTNTLPGQASKTPVKKYKPAPRYEPPVKPGEMKTFF</sequence>
<evidence type="ECO:0000313" key="3">
    <source>
        <dbReference type="Proteomes" id="UP000799764"/>
    </source>
</evidence>
<feature type="compositionally biased region" description="Gly residues" evidence="1">
    <location>
        <begin position="260"/>
        <end position="269"/>
    </location>
</feature>
<dbReference type="OrthoDB" id="3945698at2759"/>
<reference evidence="2" key="1">
    <citation type="journal article" date="2020" name="Stud. Mycol.">
        <title>101 Dothideomycetes genomes: a test case for predicting lifestyles and emergence of pathogens.</title>
        <authorList>
            <person name="Haridas S."/>
            <person name="Albert R."/>
            <person name="Binder M."/>
            <person name="Bloem J."/>
            <person name="Labutti K."/>
            <person name="Salamov A."/>
            <person name="Andreopoulos B."/>
            <person name="Baker S."/>
            <person name="Barry K."/>
            <person name="Bills G."/>
            <person name="Bluhm B."/>
            <person name="Cannon C."/>
            <person name="Castanera R."/>
            <person name="Culley D."/>
            <person name="Daum C."/>
            <person name="Ezra D."/>
            <person name="Gonzalez J."/>
            <person name="Henrissat B."/>
            <person name="Kuo A."/>
            <person name="Liang C."/>
            <person name="Lipzen A."/>
            <person name="Lutzoni F."/>
            <person name="Magnuson J."/>
            <person name="Mondo S."/>
            <person name="Nolan M."/>
            <person name="Ohm R."/>
            <person name="Pangilinan J."/>
            <person name="Park H.-J."/>
            <person name="Ramirez L."/>
            <person name="Alfaro M."/>
            <person name="Sun H."/>
            <person name="Tritt A."/>
            <person name="Yoshinaga Y."/>
            <person name="Zwiers L.-H."/>
            <person name="Turgeon B."/>
            <person name="Goodwin S."/>
            <person name="Spatafora J."/>
            <person name="Crous P."/>
            <person name="Grigoriev I."/>
        </authorList>
    </citation>
    <scope>NUCLEOTIDE SEQUENCE</scope>
    <source>
        <strain evidence="2">CBS 690.94</strain>
    </source>
</reference>
<dbReference type="AlphaFoldDB" id="A0A9P4PLE7"/>
<name>A0A9P4PLE7_9PLEO</name>
<feature type="compositionally biased region" description="Polar residues" evidence="1">
    <location>
        <begin position="278"/>
        <end position="288"/>
    </location>
</feature>
<feature type="region of interest" description="Disordered" evidence="1">
    <location>
        <begin position="57"/>
        <end position="110"/>
    </location>
</feature>
<dbReference type="EMBL" id="MU001499">
    <property type="protein sequence ID" value="KAF2445438.1"/>
    <property type="molecule type" value="Genomic_DNA"/>
</dbReference>
<protein>
    <submittedName>
        <fullName evidence="2">Uncharacterized protein</fullName>
    </submittedName>
</protein>
<feature type="compositionally biased region" description="Polar residues" evidence="1">
    <location>
        <begin position="163"/>
        <end position="177"/>
    </location>
</feature>
<comment type="caution">
    <text evidence="2">The sequence shown here is derived from an EMBL/GenBank/DDBJ whole genome shotgun (WGS) entry which is preliminary data.</text>
</comment>
<accession>A0A9P4PLE7</accession>
<evidence type="ECO:0000313" key="2">
    <source>
        <dbReference type="EMBL" id="KAF2445438.1"/>
    </source>
</evidence>